<reference evidence="4 5" key="3">
    <citation type="submission" date="2017-03" db="EMBL/GenBank/DDBJ databases">
        <authorList>
            <person name="Regsiter A."/>
            <person name="William W."/>
        </authorList>
    </citation>
    <scope>NUCLEOTIDE SEQUENCE [LARGE SCALE GENOMIC DNA]</scope>
    <source>
        <strain evidence="4">PRJEB5721</strain>
    </source>
</reference>
<dbReference type="RefSeq" id="WP_035190785.1">
    <property type="nucleotide sequence ID" value="NZ_CCCS020000002.1"/>
</dbReference>
<evidence type="ECO:0000259" key="2">
    <source>
        <dbReference type="Pfam" id="PF00501"/>
    </source>
</evidence>
<gene>
    <name evidence="3" type="ORF">AFERRI_100134</name>
    <name evidence="4" type="ORF">AFERRI_50104</name>
</gene>
<keyword evidence="1 3" id="KW-0436">Ligase</keyword>
<evidence type="ECO:0000313" key="3">
    <source>
        <dbReference type="EMBL" id="CDQ08699.1"/>
    </source>
</evidence>
<sequence>MNYLPMMTHQSLDDAVAIRQGRGVTLRQFLADVNYIRQLLRPGQHLLNTCQDRYHFMVGLAAAMVAGKTSLLPSTYTTESVKKIVDFAPDLFCIGDDGNDMGFPYLAFPIVLPNAPVDSSPTIPRLDESLPVAYVFTSGSTGIPVPHLKTWGDLVHSVRAEAQRLGLLDGRTYTVVGTVPPQHMYGFESTILMLWQCAGIIATERYFYPADIYAGISSVARPRVLISTPVHLRSMLATDTPLPSVDLLLSATAPLTRDLAVSAEARFGGDLLEIYGSTETGVVATRRTSQTKEWHLLPGLSWMTKGDRIRIQGGHLQQAMAVGDAVEIVDEQHFLLYGRMEDLVNIAGKRSSISHLNHQLTSVSGVLDGVFFMPDESDDGRVTRLVAFAVAPDLDVEIIIERLKQCVDPAFIPRPLKIVDSLPRNTTGKISREALKAMVEALMGNEERSSEIL</sequence>
<dbReference type="InterPro" id="IPR042099">
    <property type="entry name" value="ANL_N_sf"/>
</dbReference>
<protein>
    <submittedName>
        <fullName evidence="4">AMP-dependent synthetase and ligase</fullName>
    </submittedName>
    <submittedName>
        <fullName evidence="3">Putative 4-coumarate--CoA ligase</fullName>
        <ecNumber evidence="3">6.2.1.12</ecNumber>
    </submittedName>
</protein>
<dbReference type="InterPro" id="IPR050237">
    <property type="entry name" value="ATP-dep_AMP-bd_enzyme"/>
</dbReference>
<evidence type="ECO:0000313" key="4">
    <source>
        <dbReference type="EMBL" id="SMH66903.1"/>
    </source>
</evidence>
<dbReference type="Pfam" id="PF00501">
    <property type="entry name" value="AMP-binding"/>
    <property type="match status" value="1"/>
</dbReference>
<evidence type="ECO:0000256" key="1">
    <source>
        <dbReference type="ARBA" id="ARBA00022598"/>
    </source>
</evidence>
<dbReference type="InterPro" id="IPR045851">
    <property type="entry name" value="AMP-bd_C_sf"/>
</dbReference>
<dbReference type="AlphaFoldDB" id="A0A060UQ45"/>
<dbReference type="InterPro" id="IPR000873">
    <property type="entry name" value="AMP-dep_synth/lig_dom"/>
</dbReference>
<keyword evidence="5" id="KW-1185">Reference proteome</keyword>
<dbReference type="EMBL" id="LT841305">
    <property type="protein sequence ID" value="SMH66903.1"/>
    <property type="molecule type" value="Genomic_DNA"/>
</dbReference>
<proteinExistence type="predicted"/>
<dbReference type="EC" id="6.2.1.12" evidence="3"/>
<name>A0A060UQ45_9PROT</name>
<dbReference type="EMBL" id="CCCS020000002">
    <property type="protein sequence ID" value="CDQ08699.1"/>
    <property type="molecule type" value="Genomic_DNA"/>
</dbReference>
<dbReference type="Gene3D" id="3.30.300.30">
    <property type="match status" value="1"/>
</dbReference>
<accession>A0A060UQ45</accession>
<dbReference type="Proteomes" id="UP000193925">
    <property type="component" value="Chromosome AFERRI"/>
</dbReference>
<dbReference type="SUPFAM" id="SSF56801">
    <property type="entry name" value="Acetyl-CoA synthetase-like"/>
    <property type="match status" value="1"/>
</dbReference>
<evidence type="ECO:0000313" key="5">
    <source>
        <dbReference type="Proteomes" id="UP000193925"/>
    </source>
</evidence>
<organism evidence="3">
    <name type="scientific">Acidithiobacillus ferrivorans</name>
    <dbReference type="NCBI Taxonomy" id="160808"/>
    <lineage>
        <taxon>Bacteria</taxon>
        <taxon>Pseudomonadati</taxon>
        <taxon>Pseudomonadota</taxon>
        <taxon>Acidithiobacillia</taxon>
        <taxon>Acidithiobacillales</taxon>
        <taxon>Acidithiobacillaceae</taxon>
        <taxon>Acidithiobacillus</taxon>
    </lineage>
</organism>
<reference evidence="3" key="1">
    <citation type="submission" date="2014-03" db="EMBL/GenBank/DDBJ databases">
        <authorList>
            <person name="Genoscope - CEA"/>
        </authorList>
    </citation>
    <scope>NUCLEOTIDE SEQUENCE [LARGE SCALE GENOMIC DNA]</scope>
    <source>
        <strain evidence="3">CF27</strain>
    </source>
</reference>
<dbReference type="Gene3D" id="3.40.50.12780">
    <property type="entry name" value="N-terminal domain of ligase-like"/>
    <property type="match status" value="1"/>
</dbReference>
<reference evidence="3" key="2">
    <citation type="submission" date="2014-07" db="EMBL/GenBank/DDBJ databases">
        <title>Initial genome analysis of the psychrotolerant acidophile Acidithiobacillus ferrivorans CF27: insights into iron and sulfur oxidation pathways and into biofilm formation.</title>
        <authorList>
            <person name="Talla E."/>
            <person name="Hedrich S."/>
            <person name="Mangenot S."/>
            <person name="Ji B."/>
            <person name="Johnson D.B."/>
            <person name="Barbe V."/>
            <person name="Bonnefoy V."/>
        </authorList>
    </citation>
    <scope>NUCLEOTIDE SEQUENCE [LARGE SCALE GENOMIC DNA]</scope>
    <source>
        <strain evidence="3">CF27</strain>
    </source>
</reference>
<dbReference type="PANTHER" id="PTHR43767:SF8">
    <property type="entry name" value="LONG-CHAIN-FATTY-ACID--COA LIGASE"/>
    <property type="match status" value="1"/>
</dbReference>
<dbReference type="PANTHER" id="PTHR43767">
    <property type="entry name" value="LONG-CHAIN-FATTY-ACID--COA LIGASE"/>
    <property type="match status" value="1"/>
</dbReference>
<feature type="domain" description="AMP-dependent synthetase/ligase" evidence="2">
    <location>
        <begin position="110"/>
        <end position="311"/>
    </location>
</feature>
<dbReference type="GO" id="GO:0016207">
    <property type="term" value="F:4-coumarate-CoA ligase activity"/>
    <property type="evidence" value="ECO:0007669"/>
    <property type="project" value="UniProtKB-EC"/>
</dbReference>